<gene>
    <name evidence="8" type="primary">folB</name>
    <name evidence="8" type="ORF">ACFSB2_23390</name>
</gene>
<evidence type="ECO:0000256" key="4">
    <source>
        <dbReference type="ARBA" id="ARBA00022909"/>
    </source>
</evidence>
<keyword evidence="5 6" id="KW-0456">Lyase</keyword>
<dbReference type="InterPro" id="IPR006157">
    <property type="entry name" value="FolB_dom"/>
</dbReference>
<proteinExistence type="inferred from homology"/>
<keyword evidence="9" id="KW-1185">Reference proteome</keyword>
<evidence type="ECO:0000256" key="3">
    <source>
        <dbReference type="ARBA" id="ARBA00005708"/>
    </source>
</evidence>
<evidence type="ECO:0000256" key="2">
    <source>
        <dbReference type="ARBA" id="ARBA00005013"/>
    </source>
</evidence>
<dbReference type="EC" id="4.1.2.25" evidence="6"/>
<dbReference type="RefSeq" id="WP_377945520.1">
    <property type="nucleotide sequence ID" value="NZ_JBHUCX010000095.1"/>
</dbReference>
<evidence type="ECO:0000259" key="7">
    <source>
        <dbReference type="SMART" id="SM00905"/>
    </source>
</evidence>
<accession>A0ABW4JP60</accession>
<dbReference type="Pfam" id="PF02152">
    <property type="entry name" value="FolB"/>
    <property type="match status" value="1"/>
</dbReference>
<comment type="function">
    <text evidence="6">Catalyzes the conversion of 7,8-dihydroneopterin to 6-hydroxymethyl-7,8-dihydropterin.</text>
</comment>
<evidence type="ECO:0000256" key="5">
    <source>
        <dbReference type="ARBA" id="ARBA00023239"/>
    </source>
</evidence>
<evidence type="ECO:0000313" key="8">
    <source>
        <dbReference type="EMBL" id="MFD1677610.1"/>
    </source>
</evidence>
<dbReference type="EMBL" id="JBHUCX010000095">
    <property type="protein sequence ID" value="MFD1677610.1"/>
    <property type="molecule type" value="Genomic_DNA"/>
</dbReference>
<dbReference type="InterPro" id="IPR043133">
    <property type="entry name" value="GTP-CH-I_C/QueF"/>
</dbReference>
<dbReference type="InterPro" id="IPR006156">
    <property type="entry name" value="Dihydroneopterin_aldolase"/>
</dbReference>
<evidence type="ECO:0000313" key="9">
    <source>
        <dbReference type="Proteomes" id="UP001597079"/>
    </source>
</evidence>
<name>A0ABW4JP60_9BACL</name>
<dbReference type="NCBIfam" id="TIGR00525">
    <property type="entry name" value="folB"/>
    <property type="match status" value="1"/>
</dbReference>
<organism evidence="8 9">
    <name type="scientific">Alicyclobacillus fodiniaquatilis</name>
    <dbReference type="NCBI Taxonomy" id="1661150"/>
    <lineage>
        <taxon>Bacteria</taxon>
        <taxon>Bacillati</taxon>
        <taxon>Bacillota</taxon>
        <taxon>Bacilli</taxon>
        <taxon>Bacillales</taxon>
        <taxon>Alicyclobacillaceae</taxon>
        <taxon>Alicyclobacillus</taxon>
    </lineage>
</organism>
<evidence type="ECO:0000256" key="6">
    <source>
        <dbReference type="RuleBase" id="RU362079"/>
    </source>
</evidence>
<reference evidence="9" key="1">
    <citation type="journal article" date="2019" name="Int. J. Syst. Evol. Microbiol.">
        <title>The Global Catalogue of Microorganisms (GCM) 10K type strain sequencing project: providing services to taxonomists for standard genome sequencing and annotation.</title>
        <authorList>
            <consortium name="The Broad Institute Genomics Platform"/>
            <consortium name="The Broad Institute Genome Sequencing Center for Infectious Disease"/>
            <person name="Wu L."/>
            <person name="Ma J."/>
        </authorList>
    </citation>
    <scope>NUCLEOTIDE SEQUENCE [LARGE SCALE GENOMIC DNA]</scope>
    <source>
        <strain evidence="9">CGMCC 1.12286</strain>
    </source>
</reference>
<dbReference type="NCBIfam" id="TIGR00526">
    <property type="entry name" value="folB_dom"/>
    <property type="match status" value="1"/>
</dbReference>
<dbReference type="Gene3D" id="3.30.1130.10">
    <property type="match status" value="1"/>
</dbReference>
<feature type="domain" description="Dihydroneopterin aldolase/epimerase" evidence="7">
    <location>
        <begin position="4"/>
        <end position="117"/>
    </location>
</feature>
<comment type="pathway">
    <text evidence="2 6">Cofactor biosynthesis; tetrahydrofolate biosynthesis; 2-amino-4-hydroxy-6-hydroxymethyl-7,8-dihydropteridine diphosphate from 7,8-dihydroneopterin triphosphate: step 3/4.</text>
</comment>
<dbReference type="PANTHER" id="PTHR42844:SF1">
    <property type="entry name" value="DIHYDRONEOPTERIN ALDOLASE 1-RELATED"/>
    <property type="match status" value="1"/>
</dbReference>
<sequence>MDKIRINGMEFFAYHGALAEENKLGQRFIVDTVFYLPLQAAGETDDLDKTVNYALAYEVVGKIVLDDPVKLIETLAERIAHALLEHFALIQRVDVKIIKPNAPIAGVFKDVSVEIERHRSAR</sequence>
<comment type="catalytic activity">
    <reaction evidence="1 6">
        <text>7,8-dihydroneopterin = 6-hydroxymethyl-7,8-dihydropterin + glycolaldehyde</text>
        <dbReference type="Rhea" id="RHEA:10540"/>
        <dbReference type="ChEBI" id="CHEBI:17001"/>
        <dbReference type="ChEBI" id="CHEBI:17071"/>
        <dbReference type="ChEBI" id="CHEBI:44841"/>
        <dbReference type="EC" id="4.1.2.25"/>
    </reaction>
</comment>
<dbReference type="PANTHER" id="PTHR42844">
    <property type="entry name" value="DIHYDRONEOPTERIN ALDOLASE 1-RELATED"/>
    <property type="match status" value="1"/>
</dbReference>
<keyword evidence="4 6" id="KW-0289">Folate biosynthesis</keyword>
<comment type="caution">
    <text evidence="8">The sequence shown here is derived from an EMBL/GenBank/DDBJ whole genome shotgun (WGS) entry which is preliminary data.</text>
</comment>
<dbReference type="SUPFAM" id="SSF55620">
    <property type="entry name" value="Tetrahydrobiopterin biosynthesis enzymes-like"/>
    <property type="match status" value="1"/>
</dbReference>
<dbReference type="SMART" id="SM00905">
    <property type="entry name" value="FolB"/>
    <property type="match status" value="1"/>
</dbReference>
<protein>
    <recommendedName>
        <fullName evidence="6">7,8-dihydroneopterin aldolase</fullName>
        <ecNumber evidence="6">4.1.2.25</ecNumber>
    </recommendedName>
</protein>
<dbReference type="Proteomes" id="UP001597079">
    <property type="component" value="Unassembled WGS sequence"/>
</dbReference>
<dbReference type="CDD" id="cd00534">
    <property type="entry name" value="DHNA_DHNTPE"/>
    <property type="match status" value="1"/>
</dbReference>
<comment type="similarity">
    <text evidence="3 6">Belongs to the DHNA family.</text>
</comment>
<dbReference type="GO" id="GO:0004150">
    <property type="term" value="F:dihydroneopterin aldolase activity"/>
    <property type="evidence" value="ECO:0007669"/>
    <property type="project" value="UniProtKB-EC"/>
</dbReference>
<evidence type="ECO:0000256" key="1">
    <source>
        <dbReference type="ARBA" id="ARBA00001353"/>
    </source>
</evidence>